<comment type="caution">
    <text evidence="5">The sequence shown here is derived from an EMBL/GenBank/DDBJ whole genome shotgun (WGS) entry which is preliminary data.</text>
</comment>
<dbReference type="AlphaFoldDB" id="A0A0L0QMD3"/>
<evidence type="ECO:0000313" key="6">
    <source>
        <dbReference type="Proteomes" id="UP000036780"/>
    </source>
</evidence>
<protein>
    <recommendedName>
        <fullName evidence="4">Glycoside hydrolase family 3 N-terminal domain-containing protein</fullName>
    </recommendedName>
</protein>
<organism evidence="5 6">
    <name type="scientific">Virgibacillus pantothenticus</name>
    <dbReference type="NCBI Taxonomy" id="1473"/>
    <lineage>
        <taxon>Bacteria</taxon>
        <taxon>Bacillati</taxon>
        <taxon>Bacillota</taxon>
        <taxon>Bacilli</taxon>
        <taxon>Bacillales</taxon>
        <taxon>Bacillaceae</taxon>
        <taxon>Virgibacillus</taxon>
    </lineage>
</organism>
<dbReference type="GO" id="GO:0009254">
    <property type="term" value="P:peptidoglycan turnover"/>
    <property type="evidence" value="ECO:0007669"/>
    <property type="project" value="TreeGrafter"/>
</dbReference>
<dbReference type="Gene3D" id="3.40.50.1700">
    <property type="entry name" value="Glycoside hydrolase family 3 C-terminal domain"/>
    <property type="match status" value="1"/>
</dbReference>
<proteinExistence type="inferred from homology"/>
<keyword evidence="6" id="KW-1185">Reference proteome</keyword>
<dbReference type="NCBIfam" id="NF003740">
    <property type="entry name" value="PRK05337.1"/>
    <property type="match status" value="1"/>
</dbReference>
<dbReference type="SUPFAM" id="SSF51445">
    <property type="entry name" value="(Trans)glycosidases"/>
    <property type="match status" value="1"/>
</dbReference>
<evidence type="ECO:0000313" key="5">
    <source>
        <dbReference type="EMBL" id="KNE19721.1"/>
    </source>
</evidence>
<dbReference type="PANTHER" id="PTHR30480">
    <property type="entry name" value="BETA-HEXOSAMINIDASE-RELATED"/>
    <property type="match status" value="1"/>
</dbReference>
<comment type="similarity">
    <text evidence="1">Belongs to the glycosyl hydrolase 3 family.</text>
</comment>
<dbReference type="Proteomes" id="UP000036780">
    <property type="component" value="Unassembled WGS sequence"/>
</dbReference>
<name>A0A0L0QMD3_VIRPA</name>
<dbReference type="Pfam" id="PF00933">
    <property type="entry name" value="Glyco_hydro_3"/>
    <property type="match status" value="1"/>
</dbReference>
<accession>A0A0L0QMD3</accession>
<evidence type="ECO:0000256" key="3">
    <source>
        <dbReference type="ARBA" id="ARBA00023295"/>
    </source>
</evidence>
<keyword evidence="3" id="KW-0326">Glycosidase</keyword>
<dbReference type="Gene3D" id="3.20.20.300">
    <property type="entry name" value="Glycoside hydrolase, family 3, N-terminal domain"/>
    <property type="match status" value="1"/>
</dbReference>
<dbReference type="EMBL" id="LGTO01000007">
    <property type="protein sequence ID" value="KNE19721.1"/>
    <property type="molecule type" value="Genomic_DNA"/>
</dbReference>
<reference evidence="6" key="1">
    <citation type="submission" date="2015-07" db="EMBL/GenBank/DDBJ databases">
        <title>Fjat-10053 dsm26.</title>
        <authorList>
            <person name="Liu B."/>
            <person name="Wang J."/>
            <person name="Zhu Y."/>
            <person name="Liu G."/>
            <person name="Chen Q."/>
            <person name="Chen Z."/>
            <person name="Lan J."/>
            <person name="Che J."/>
            <person name="Ge C."/>
            <person name="Shi H."/>
            <person name="Pan Z."/>
            <person name="Liu X."/>
        </authorList>
    </citation>
    <scope>NUCLEOTIDE SEQUENCE [LARGE SCALE GENOMIC DNA]</scope>
    <source>
        <strain evidence="6">DSM 26</strain>
    </source>
</reference>
<dbReference type="GO" id="GO:0004553">
    <property type="term" value="F:hydrolase activity, hydrolyzing O-glycosyl compounds"/>
    <property type="evidence" value="ECO:0007669"/>
    <property type="project" value="InterPro"/>
</dbReference>
<dbReference type="InterPro" id="IPR036881">
    <property type="entry name" value="Glyco_hydro_3_C_sf"/>
</dbReference>
<dbReference type="PATRIC" id="fig|1473.5.peg.1629"/>
<evidence type="ECO:0000256" key="1">
    <source>
        <dbReference type="ARBA" id="ARBA00005336"/>
    </source>
</evidence>
<dbReference type="InterPro" id="IPR036962">
    <property type="entry name" value="Glyco_hydro_3_N_sf"/>
</dbReference>
<gene>
    <name evidence="5" type="ORF">AFK71_14890</name>
</gene>
<dbReference type="GO" id="GO:0005975">
    <property type="term" value="P:carbohydrate metabolic process"/>
    <property type="evidence" value="ECO:0007669"/>
    <property type="project" value="InterPro"/>
</dbReference>
<dbReference type="PANTHER" id="PTHR30480:SF16">
    <property type="entry name" value="GLYCOSIDE HYDROLASE FAMILY 3 DOMAIN PROTEIN"/>
    <property type="match status" value="1"/>
</dbReference>
<dbReference type="InterPro" id="IPR001764">
    <property type="entry name" value="Glyco_hydro_3_N"/>
</dbReference>
<evidence type="ECO:0000259" key="4">
    <source>
        <dbReference type="Pfam" id="PF00933"/>
    </source>
</evidence>
<evidence type="ECO:0000256" key="2">
    <source>
        <dbReference type="ARBA" id="ARBA00022801"/>
    </source>
</evidence>
<dbReference type="InterPro" id="IPR050226">
    <property type="entry name" value="NagZ_Beta-hexosaminidase"/>
</dbReference>
<sequence>MKNLSAWSLDEKIGQLLMVGFNGTHLSSEIIELISEKKIGSVILFSRNIRSEGQIKSLTSAIQNIAQDSCHYHPILIATDQENGVVSRLQHLTPLPGNMALGAVNDLNITRKVSLATANALRQVGINMNLAPVLDVNNNPSNPVIGTRSFGENSNHVAKHGIAFLKGHQAEKVYVSAKHFPGHGNTSTDSHIELPVVSNSLEELKQIELRPFMEVIKNNVDSIMVNHVHYSSLDDSVTPASLSKNIVYRLLRNELGFEGVILTDCLEMNAISESVGVGGGAVKALQAGADMIMVSHTYEAQLEAISSIKQAVQKGTITIEQINRSVNRIFRLKSKYSDIKTTIKINNEELSRLSYSKAISVVHHSGILPIKENEKISVIWVSDNSYTKAEDNQVKQLSVKAFNKNDIFCEHVVENTTPVKELEQVTNEAIKSEYILLLFNANAVSDSIQSMVNIFLQKNRKLIVFALRSPYILSDFSSQVTKLAVYDFNQNAIQAALNIVAGKTKPTGVTPVTIK</sequence>
<dbReference type="InterPro" id="IPR017853">
    <property type="entry name" value="GH"/>
</dbReference>
<keyword evidence="2" id="KW-0378">Hydrolase</keyword>
<feature type="domain" description="Glycoside hydrolase family 3 N-terminal" evidence="4">
    <location>
        <begin position="9"/>
        <end position="332"/>
    </location>
</feature>